<dbReference type="Gramene" id="A06p25400.2_BraZ1">
    <property type="protein sequence ID" value="A06p25400.2_BraZ1.CDS.1"/>
    <property type="gene ID" value="A06g25400.2_BraZ1"/>
</dbReference>
<sequence>MVFQMVIYHIWRERNARRHGKAWIPYEKLSAQIDKTMRNRISSLRYSYGRKFEGLMRRWFEVTT</sequence>
<organism evidence="1 2">
    <name type="scientific">Brassica campestris</name>
    <name type="common">Field mustard</name>
    <dbReference type="NCBI Taxonomy" id="3711"/>
    <lineage>
        <taxon>Eukaryota</taxon>
        <taxon>Viridiplantae</taxon>
        <taxon>Streptophyta</taxon>
        <taxon>Embryophyta</taxon>
        <taxon>Tracheophyta</taxon>
        <taxon>Spermatophyta</taxon>
        <taxon>Magnoliopsida</taxon>
        <taxon>eudicotyledons</taxon>
        <taxon>Gunneridae</taxon>
        <taxon>Pentapetalae</taxon>
        <taxon>rosids</taxon>
        <taxon>malvids</taxon>
        <taxon>Brassicales</taxon>
        <taxon>Brassicaceae</taxon>
        <taxon>Brassiceae</taxon>
        <taxon>Brassica</taxon>
    </lineage>
</organism>
<gene>
    <name evidence="1" type="ORF">BRAPAZ1V2_A06P25400.2</name>
</gene>
<protein>
    <submittedName>
        <fullName evidence="1">Uncharacterized protein</fullName>
    </submittedName>
</protein>
<evidence type="ECO:0000313" key="2">
    <source>
        <dbReference type="Proteomes" id="UP000694005"/>
    </source>
</evidence>
<evidence type="ECO:0000313" key="1">
    <source>
        <dbReference type="EMBL" id="CAG7870300.1"/>
    </source>
</evidence>
<name>A0A8D9G5Q2_BRACM</name>
<dbReference type="AlphaFoldDB" id="A0A8D9G5Q2"/>
<proteinExistence type="predicted"/>
<dbReference type="Proteomes" id="UP000694005">
    <property type="component" value="Chromosome A06"/>
</dbReference>
<dbReference type="EMBL" id="LS974622">
    <property type="protein sequence ID" value="CAG7870300.1"/>
    <property type="molecule type" value="Genomic_DNA"/>
</dbReference>
<reference evidence="1 2" key="1">
    <citation type="submission" date="2021-07" db="EMBL/GenBank/DDBJ databases">
        <authorList>
            <consortium name="Genoscope - CEA"/>
            <person name="William W."/>
        </authorList>
    </citation>
    <scope>NUCLEOTIDE SEQUENCE [LARGE SCALE GENOMIC DNA]</scope>
</reference>
<accession>A0A8D9G5Q2</accession>